<reference evidence="1 2" key="1">
    <citation type="submission" date="2022-05" db="EMBL/GenBank/DDBJ databases">
        <authorList>
            <consortium name="Genoscope - CEA"/>
            <person name="William W."/>
        </authorList>
    </citation>
    <scope>NUCLEOTIDE SEQUENCE [LARGE SCALE GENOMIC DNA]</scope>
</reference>
<feature type="non-terminal residue" evidence="1">
    <location>
        <position position="68"/>
    </location>
</feature>
<keyword evidence="2" id="KW-1185">Reference proteome</keyword>
<organism evidence="1 2">
    <name type="scientific">Pocillopora meandrina</name>
    <dbReference type="NCBI Taxonomy" id="46732"/>
    <lineage>
        <taxon>Eukaryota</taxon>
        <taxon>Metazoa</taxon>
        <taxon>Cnidaria</taxon>
        <taxon>Anthozoa</taxon>
        <taxon>Hexacorallia</taxon>
        <taxon>Scleractinia</taxon>
        <taxon>Astrocoeniina</taxon>
        <taxon>Pocilloporidae</taxon>
        <taxon>Pocillopora</taxon>
    </lineage>
</organism>
<name>A0AAU9WD52_9CNID</name>
<proteinExistence type="predicted"/>
<comment type="caution">
    <text evidence="1">The sequence shown here is derived from an EMBL/GenBank/DDBJ whole genome shotgun (WGS) entry which is preliminary data.</text>
</comment>
<dbReference type="Proteomes" id="UP001159428">
    <property type="component" value="Unassembled WGS sequence"/>
</dbReference>
<evidence type="ECO:0000313" key="2">
    <source>
        <dbReference type="Proteomes" id="UP001159428"/>
    </source>
</evidence>
<dbReference type="AlphaFoldDB" id="A0AAU9WD52"/>
<protein>
    <submittedName>
        <fullName evidence="1">Uncharacterized protein</fullName>
    </submittedName>
</protein>
<evidence type="ECO:0000313" key="1">
    <source>
        <dbReference type="EMBL" id="CAH3107870.1"/>
    </source>
</evidence>
<accession>A0AAU9WD52</accession>
<dbReference type="EMBL" id="CALNXJ010000011">
    <property type="protein sequence ID" value="CAH3107870.1"/>
    <property type="molecule type" value="Genomic_DNA"/>
</dbReference>
<sequence>MDIKKKDGGFLQRYLNDKNSKLNILKDQEFLKSREVLLSKKKQLVFEEVKGNRPQLQKNYPTPKKICC</sequence>
<gene>
    <name evidence="1" type="ORF">PMEA_00002984</name>
</gene>